<gene>
    <name evidence="1" type="ORF">SDC9_58610</name>
</gene>
<reference evidence="1" key="1">
    <citation type="submission" date="2019-08" db="EMBL/GenBank/DDBJ databases">
        <authorList>
            <person name="Kucharzyk K."/>
            <person name="Murdoch R.W."/>
            <person name="Higgins S."/>
            <person name="Loffler F."/>
        </authorList>
    </citation>
    <scope>NUCLEOTIDE SEQUENCE</scope>
</reference>
<accession>A0A644X8U3</accession>
<dbReference type="AlphaFoldDB" id="A0A644X8U3"/>
<organism evidence="1">
    <name type="scientific">bioreactor metagenome</name>
    <dbReference type="NCBI Taxonomy" id="1076179"/>
    <lineage>
        <taxon>unclassified sequences</taxon>
        <taxon>metagenomes</taxon>
        <taxon>ecological metagenomes</taxon>
    </lineage>
</organism>
<sequence length="137" mass="15464">MLVITFGFDVPAVGEHHVARNLRHVHAGAVGFRVVVAPPVLHKEHRVAALAAKVLVLHRVGRAERVRREKRRGLGKVHQEVFPRLERNFEHRPALLHVRSQRVKENAARVHMPDKRPAKSAVERAVVTDFLHAVPAD</sequence>
<protein>
    <submittedName>
        <fullName evidence="1">Uncharacterized protein</fullName>
    </submittedName>
</protein>
<comment type="caution">
    <text evidence="1">The sequence shown here is derived from an EMBL/GenBank/DDBJ whole genome shotgun (WGS) entry which is preliminary data.</text>
</comment>
<evidence type="ECO:0000313" key="1">
    <source>
        <dbReference type="EMBL" id="MPM12258.1"/>
    </source>
</evidence>
<name>A0A644X8U3_9ZZZZ</name>
<proteinExistence type="predicted"/>
<dbReference type="EMBL" id="VSSQ01001946">
    <property type="protein sequence ID" value="MPM12258.1"/>
    <property type="molecule type" value="Genomic_DNA"/>
</dbReference>